<organism evidence="6 7">
    <name type="scientific">Alicyclobacillus fastidiosus</name>
    <dbReference type="NCBI Taxonomy" id="392011"/>
    <lineage>
        <taxon>Bacteria</taxon>
        <taxon>Bacillati</taxon>
        <taxon>Bacillota</taxon>
        <taxon>Bacilli</taxon>
        <taxon>Bacillales</taxon>
        <taxon>Alicyclobacillaceae</taxon>
        <taxon>Alicyclobacillus</taxon>
    </lineage>
</organism>
<feature type="domain" description="HTH cro/C1-type" evidence="5">
    <location>
        <begin position="59"/>
        <end position="114"/>
    </location>
</feature>
<dbReference type="CDD" id="cd00093">
    <property type="entry name" value="HTH_XRE"/>
    <property type="match status" value="1"/>
</dbReference>
<evidence type="ECO:0000256" key="4">
    <source>
        <dbReference type="ARBA" id="ARBA00023136"/>
    </source>
</evidence>
<dbReference type="SMART" id="SM00530">
    <property type="entry name" value="HTH_XRE"/>
    <property type="match status" value="1"/>
</dbReference>
<dbReference type="EMBL" id="CP104067">
    <property type="protein sequence ID" value="WAH44042.1"/>
    <property type="molecule type" value="Genomic_DNA"/>
</dbReference>
<evidence type="ECO:0000259" key="5">
    <source>
        <dbReference type="PROSITE" id="PS50943"/>
    </source>
</evidence>
<dbReference type="Pfam" id="PF01381">
    <property type="entry name" value="HTH_3"/>
    <property type="match status" value="1"/>
</dbReference>
<protein>
    <submittedName>
        <fullName evidence="6">Helix-turn-helix domain-containing protein</fullName>
    </submittedName>
</protein>
<dbReference type="Pfam" id="PF06803">
    <property type="entry name" value="DUF1232"/>
    <property type="match status" value="1"/>
</dbReference>
<dbReference type="Proteomes" id="UP001164761">
    <property type="component" value="Chromosome"/>
</dbReference>
<dbReference type="InterPro" id="IPR010982">
    <property type="entry name" value="Lambda_DNA-bd_dom_sf"/>
</dbReference>
<evidence type="ECO:0000313" key="7">
    <source>
        <dbReference type="Proteomes" id="UP001164761"/>
    </source>
</evidence>
<dbReference type="Gene3D" id="1.10.260.40">
    <property type="entry name" value="lambda repressor-like DNA-binding domains"/>
    <property type="match status" value="1"/>
</dbReference>
<evidence type="ECO:0000256" key="1">
    <source>
        <dbReference type="ARBA" id="ARBA00004127"/>
    </source>
</evidence>
<comment type="subcellular location">
    <subcellularLocation>
        <location evidence="1">Endomembrane system</location>
        <topology evidence="1">Multi-pass membrane protein</topology>
    </subcellularLocation>
</comment>
<proteinExistence type="predicted"/>
<evidence type="ECO:0000313" key="6">
    <source>
        <dbReference type="EMBL" id="WAH44042.1"/>
    </source>
</evidence>
<dbReference type="SUPFAM" id="SSF47413">
    <property type="entry name" value="lambda repressor-like DNA-binding domains"/>
    <property type="match status" value="1"/>
</dbReference>
<keyword evidence="4" id="KW-0472">Membrane</keyword>
<keyword evidence="7" id="KW-1185">Reference proteome</keyword>
<keyword evidence="2" id="KW-0812">Transmembrane</keyword>
<dbReference type="InterPro" id="IPR010652">
    <property type="entry name" value="DUF1232"/>
</dbReference>
<keyword evidence="3" id="KW-1133">Transmembrane helix</keyword>
<accession>A0ABY6ZMG4</accession>
<dbReference type="RefSeq" id="WP_268007942.1">
    <property type="nucleotide sequence ID" value="NZ_BSUT01000001.1"/>
</dbReference>
<dbReference type="InterPro" id="IPR001387">
    <property type="entry name" value="Cro/C1-type_HTH"/>
</dbReference>
<evidence type="ECO:0000256" key="2">
    <source>
        <dbReference type="ARBA" id="ARBA00022692"/>
    </source>
</evidence>
<sequence length="268" mass="29760">MDAVDILSLRLSTKRRFGECASRVTHGICCIWSAVPSWINVSSAGGIQMAGDGHFGTFLRQELDKANLSMRKLAKLCGLDPSIISRLVSGKQQPRPEHLSKIAEALQIPSIDLWRAAGYEISDDLPSNGVGAFYEDKAPSPIADQLRNLPFPEIENLDVNHIMAELQKYRTYASTAEGKTVIENSFQSKVEQVSGVGPLLEKLNVMYRLYVDEETEPQNKQLIGSALLYFILATDIIPDYMFPLGYLDDAIAIDIVWKELQASTKLVQ</sequence>
<evidence type="ECO:0000256" key="3">
    <source>
        <dbReference type="ARBA" id="ARBA00022989"/>
    </source>
</evidence>
<reference evidence="6" key="1">
    <citation type="submission" date="2022-08" db="EMBL/GenBank/DDBJ databases">
        <title>Alicyclobacillus fastidiosus DSM 17978, complete genome.</title>
        <authorList>
            <person name="Wang Q."/>
            <person name="Cai R."/>
            <person name="Wang Z."/>
        </authorList>
    </citation>
    <scope>NUCLEOTIDE SEQUENCE</scope>
    <source>
        <strain evidence="6">DSM 17978</strain>
    </source>
</reference>
<dbReference type="PROSITE" id="PS50943">
    <property type="entry name" value="HTH_CROC1"/>
    <property type="match status" value="1"/>
</dbReference>
<name>A0ABY6ZMG4_9BACL</name>
<gene>
    <name evidence="6" type="ORF">NZD89_12065</name>
</gene>